<protein>
    <recommendedName>
        <fullName evidence="1">Pyridoxamine 5'-phosphate oxidase N-terminal domain-containing protein</fullName>
    </recommendedName>
</protein>
<dbReference type="SUPFAM" id="SSF50475">
    <property type="entry name" value="FMN-binding split barrel"/>
    <property type="match status" value="1"/>
</dbReference>
<dbReference type="InterPro" id="IPR012349">
    <property type="entry name" value="Split_barrel_FMN-bd"/>
</dbReference>
<dbReference type="STRING" id="33978.A6M13_07740"/>
<reference evidence="2 3" key="1">
    <citation type="submission" date="2016-07" db="EMBL/GenBank/DDBJ databases">
        <title>Caryophanon tenue genome sequencing.</title>
        <authorList>
            <person name="Verma A."/>
            <person name="Pal Y."/>
            <person name="Krishnamurthi S."/>
        </authorList>
    </citation>
    <scope>NUCLEOTIDE SEQUENCE [LARGE SCALE GENOMIC DNA]</scope>
    <source>
        <strain evidence="2 3">DSM 14152</strain>
    </source>
</reference>
<gene>
    <name evidence="2" type="ORF">A6M13_07740</name>
</gene>
<dbReference type="InterPro" id="IPR052917">
    <property type="entry name" value="Stress-Dev_Protein"/>
</dbReference>
<evidence type="ECO:0000313" key="3">
    <source>
        <dbReference type="Proteomes" id="UP000093199"/>
    </source>
</evidence>
<evidence type="ECO:0000259" key="1">
    <source>
        <dbReference type="Pfam" id="PF01243"/>
    </source>
</evidence>
<name>A0A1C0Y5D8_9BACL</name>
<dbReference type="PANTHER" id="PTHR34818:SF1">
    <property type="entry name" value="PROTEIN BLI-3"/>
    <property type="match status" value="1"/>
</dbReference>
<dbReference type="AlphaFoldDB" id="A0A1C0Y5D8"/>
<dbReference type="PANTHER" id="PTHR34818">
    <property type="entry name" value="PROTEIN BLI-3"/>
    <property type="match status" value="1"/>
</dbReference>
<keyword evidence="3" id="KW-1185">Reference proteome</keyword>
<comment type="caution">
    <text evidence="2">The sequence shown here is derived from an EMBL/GenBank/DDBJ whole genome shotgun (WGS) entry which is preliminary data.</text>
</comment>
<proteinExistence type="predicted"/>
<dbReference type="Proteomes" id="UP000093199">
    <property type="component" value="Unassembled WGS sequence"/>
</dbReference>
<evidence type="ECO:0000313" key="2">
    <source>
        <dbReference type="EMBL" id="OCS82356.1"/>
    </source>
</evidence>
<dbReference type="Pfam" id="PF01243">
    <property type="entry name" value="PNPOx_N"/>
    <property type="match status" value="1"/>
</dbReference>
<sequence length="139" mass="16029">MHLLDVQETALSILSNERVGTLASVHDGKPYTRYMTFYNEGFTLYTVTSKNAPKVHELLANPRTHILYGYENNDLLEEFLEIEATVSEYDDATIKEQFVQHFKDAYFNDPSDMLVLKVTPTRLRIMNKTGDQQQEVPLP</sequence>
<feature type="domain" description="Pyridoxamine 5'-phosphate oxidase N-terminal" evidence="1">
    <location>
        <begin position="8"/>
        <end position="125"/>
    </location>
</feature>
<dbReference type="InterPro" id="IPR011576">
    <property type="entry name" value="Pyridox_Oxase_N"/>
</dbReference>
<dbReference type="Gene3D" id="2.30.110.10">
    <property type="entry name" value="Electron Transport, Fmn-binding Protein, Chain A"/>
    <property type="match status" value="1"/>
</dbReference>
<accession>A0A1C0Y5D8</accession>
<organism evidence="2 3">
    <name type="scientific">Caryophanon tenue</name>
    <dbReference type="NCBI Taxonomy" id="33978"/>
    <lineage>
        <taxon>Bacteria</taxon>
        <taxon>Bacillati</taxon>
        <taxon>Bacillota</taxon>
        <taxon>Bacilli</taxon>
        <taxon>Bacillales</taxon>
        <taxon>Caryophanaceae</taxon>
        <taxon>Caryophanon</taxon>
    </lineage>
</organism>
<dbReference type="EMBL" id="MASJ01000042">
    <property type="protein sequence ID" value="OCS82356.1"/>
    <property type="molecule type" value="Genomic_DNA"/>
</dbReference>